<dbReference type="EMBL" id="OC858101">
    <property type="protein sequence ID" value="CAD7626046.1"/>
    <property type="molecule type" value="Genomic_DNA"/>
</dbReference>
<dbReference type="SUPFAM" id="SSF51735">
    <property type="entry name" value="NAD(P)-binding Rossmann-fold domains"/>
    <property type="match status" value="1"/>
</dbReference>
<gene>
    <name evidence="3" type="ORF">OSB1V03_LOCUS6479</name>
</gene>
<dbReference type="GO" id="GO:0016740">
    <property type="term" value="F:transferase activity"/>
    <property type="evidence" value="ECO:0007669"/>
    <property type="project" value="UniProtKB-KW"/>
</dbReference>
<sequence>MGELPVFSAWEKGSTDLCFALLSCYAVIYCRESGGRLTRFLSTRYLRPIRAAQQSAYQFHVPIIMALIGAYLPETYTITMNSENDEEKYDKVTSKFFGLGNGKPYPTTAVLVQQLCNSSAKSFGSKAQPMFNKLNTNNTYIKMRWFCNAKDQGKLGQVLNLKSSETKKLRDTAIATLESLNTNRSTIADAFCNELMRNGFDLMFTDCLLGGEYAGRRADTGQRVMGIEFGRCIATQINACVLNMAPIPDHWSMAEAVTVLNSYSTVYYALIKKANNIIKKGESVLIHSGAGSVGQAAINVCQHYGCDIYVTVETEEEKQFLIKEYNIPENRIFCSRDMQFKSEIIEATNVRGINVVLNSLTGKKSDLSFECLAKSGRFIELKKLDHGQNGHNRKRNPYDFDGDFQYIGVSANLLITDIGFLPEFYEWIQQNSCLNGFVRPLSYTVFGAKRVVNAFRYMTTGRHIEKLMI</sequence>
<evidence type="ECO:0000313" key="4">
    <source>
        <dbReference type="Proteomes" id="UP000759131"/>
    </source>
</evidence>
<dbReference type="Gene3D" id="3.90.180.10">
    <property type="entry name" value="Medium-chain alcohol dehydrogenases, catalytic domain"/>
    <property type="match status" value="1"/>
</dbReference>
<keyword evidence="4" id="KW-1185">Reference proteome</keyword>
<dbReference type="PANTHER" id="PTHR45681:SF6">
    <property type="entry name" value="POLYKETIDE SYNTHASE 37"/>
    <property type="match status" value="1"/>
</dbReference>
<dbReference type="SMART" id="SM00829">
    <property type="entry name" value="PKS_ER"/>
    <property type="match status" value="1"/>
</dbReference>
<dbReference type="PANTHER" id="PTHR45681">
    <property type="entry name" value="POLYKETIDE SYNTHASE 44-RELATED"/>
    <property type="match status" value="1"/>
</dbReference>
<dbReference type="InterPro" id="IPR036291">
    <property type="entry name" value="NAD(P)-bd_dom_sf"/>
</dbReference>
<dbReference type="InterPro" id="IPR020843">
    <property type="entry name" value="ER"/>
</dbReference>
<evidence type="ECO:0000256" key="1">
    <source>
        <dbReference type="ARBA" id="ARBA00022679"/>
    </source>
</evidence>
<accession>A0A7R9KMU3</accession>
<proteinExistence type="predicted"/>
<dbReference type="Pfam" id="PF00107">
    <property type="entry name" value="ADH_zinc_N"/>
    <property type="match status" value="1"/>
</dbReference>
<dbReference type="GO" id="GO:0016491">
    <property type="term" value="F:oxidoreductase activity"/>
    <property type="evidence" value="ECO:0007669"/>
    <property type="project" value="InterPro"/>
</dbReference>
<keyword evidence="1" id="KW-0808">Transferase</keyword>
<dbReference type="AlphaFoldDB" id="A0A7R9KMU3"/>
<name>A0A7R9KMU3_9ACAR</name>
<dbReference type="InterPro" id="IPR013149">
    <property type="entry name" value="ADH-like_C"/>
</dbReference>
<dbReference type="EMBL" id="CAJPIZ010003526">
    <property type="protein sequence ID" value="CAG2106476.1"/>
    <property type="molecule type" value="Genomic_DNA"/>
</dbReference>
<dbReference type="OrthoDB" id="6503696at2759"/>
<dbReference type="SUPFAM" id="SSF50129">
    <property type="entry name" value="GroES-like"/>
    <property type="match status" value="1"/>
</dbReference>
<evidence type="ECO:0000259" key="2">
    <source>
        <dbReference type="SMART" id="SM00829"/>
    </source>
</evidence>
<evidence type="ECO:0000313" key="3">
    <source>
        <dbReference type="EMBL" id="CAD7626046.1"/>
    </source>
</evidence>
<dbReference type="InterPro" id="IPR050444">
    <property type="entry name" value="Polyketide_Synthase"/>
</dbReference>
<reference evidence="3" key="1">
    <citation type="submission" date="2020-11" db="EMBL/GenBank/DDBJ databases">
        <authorList>
            <person name="Tran Van P."/>
        </authorList>
    </citation>
    <scope>NUCLEOTIDE SEQUENCE</scope>
</reference>
<feature type="domain" description="Enoyl reductase (ER)" evidence="2">
    <location>
        <begin position="175"/>
        <end position="469"/>
    </location>
</feature>
<dbReference type="Proteomes" id="UP000759131">
    <property type="component" value="Unassembled WGS sequence"/>
</dbReference>
<organism evidence="3">
    <name type="scientific">Medioppia subpectinata</name>
    <dbReference type="NCBI Taxonomy" id="1979941"/>
    <lineage>
        <taxon>Eukaryota</taxon>
        <taxon>Metazoa</taxon>
        <taxon>Ecdysozoa</taxon>
        <taxon>Arthropoda</taxon>
        <taxon>Chelicerata</taxon>
        <taxon>Arachnida</taxon>
        <taxon>Acari</taxon>
        <taxon>Acariformes</taxon>
        <taxon>Sarcoptiformes</taxon>
        <taxon>Oribatida</taxon>
        <taxon>Brachypylina</taxon>
        <taxon>Oppioidea</taxon>
        <taxon>Oppiidae</taxon>
        <taxon>Medioppia</taxon>
    </lineage>
</organism>
<protein>
    <recommendedName>
        <fullName evidence="2">Enoyl reductase (ER) domain-containing protein</fullName>
    </recommendedName>
</protein>
<dbReference type="InterPro" id="IPR011032">
    <property type="entry name" value="GroES-like_sf"/>
</dbReference>
<dbReference type="CDD" id="cd05195">
    <property type="entry name" value="enoyl_red"/>
    <property type="match status" value="1"/>
</dbReference>